<sequence length="23" mass="2705">MTPNGYYHHRPRIPVISNPNQVN</sequence>
<evidence type="ECO:0000313" key="2">
    <source>
        <dbReference type="EMBL" id="JAD72816.1"/>
    </source>
</evidence>
<proteinExistence type="predicted"/>
<dbReference type="AlphaFoldDB" id="A0A0A9CB46"/>
<feature type="region of interest" description="Disordered" evidence="1">
    <location>
        <begin position="1"/>
        <end position="23"/>
    </location>
</feature>
<protein>
    <submittedName>
        <fullName evidence="2">Uncharacterized protein</fullName>
    </submittedName>
</protein>
<dbReference type="EMBL" id="GBRH01225079">
    <property type="protein sequence ID" value="JAD72816.1"/>
    <property type="molecule type" value="Transcribed_RNA"/>
</dbReference>
<accession>A0A0A9CB46</accession>
<name>A0A0A9CB46_ARUDO</name>
<reference evidence="2" key="2">
    <citation type="journal article" date="2015" name="Data Brief">
        <title>Shoot transcriptome of the giant reed, Arundo donax.</title>
        <authorList>
            <person name="Barrero R.A."/>
            <person name="Guerrero F.D."/>
            <person name="Moolhuijzen P."/>
            <person name="Goolsby J.A."/>
            <person name="Tidwell J."/>
            <person name="Bellgard S.E."/>
            <person name="Bellgard M.I."/>
        </authorList>
    </citation>
    <scope>NUCLEOTIDE SEQUENCE</scope>
    <source>
        <tissue evidence="2">Shoot tissue taken approximately 20 cm above the soil surface</tissue>
    </source>
</reference>
<reference evidence="2" key="1">
    <citation type="submission" date="2014-09" db="EMBL/GenBank/DDBJ databases">
        <authorList>
            <person name="Magalhaes I.L.F."/>
            <person name="Oliveira U."/>
            <person name="Santos F.R."/>
            <person name="Vidigal T.H.D.A."/>
            <person name="Brescovit A.D."/>
            <person name="Santos A.J."/>
        </authorList>
    </citation>
    <scope>NUCLEOTIDE SEQUENCE</scope>
    <source>
        <tissue evidence="2">Shoot tissue taken approximately 20 cm above the soil surface</tissue>
    </source>
</reference>
<organism evidence="2">
    <name type="scientific">Arundo donax</name>
    <name type="common">Giant reed</name>
    <name type="synonym">Donax arundinaceus</name>
    <dbReference type="NCBI Taxonomy" id="35708"/>
    <lineage>
        <taxon>Eukaryota</taxon>
        <taxon>Viridiplantae</taxon>
        <taxon>Streptophyta</taxon>
        <taxon>Embryophyta</taxon>
        <taxon>Tracheophyta</taxon>
        <taxon>Spermatophyta</taxon>
        <taxon>Magnoliopsida</taxon>
        <taxon>Liliopsida</taxon>
        <taxon>Poales</taxon>
        <taxon>Poaceae</taxon>
        <taxon>PACMAD clade</taxon>
        <taxon>Arundinoideae</taxon>
        <taxon>Arundineae</taxon>
        <taxon>Arundo</taxon>
    </lineage>
</organism>
<evidence type="ECO:0000256" key="1">
    <source>
        <dbReference type="SAM" id="MobiDB-lite"/>
    </source>
</evidence>